<name>A0ABD0KGL6_9CAEN</name>
<evidence type="ECO:0000313" key="1">
    <source>
        <dbReference type="EMBL" id="KAK7486328.1"/>
    </source>
</evidence>
<dbReference type="AlphaFoldDB" id="A0ABD0KGL6"/>
<comment type="caution">
    <text evidence="1">The sequence shown here is derived from an EMBL/GenBank/DDBJ whole genome shotgun (WGS) entry which is preliminary data.</text>
</comment>
<protein>
    <submittedName>
        <fullName evidence="1">Uncharacterized protein</fullName>
    </submittedName>
</protein>
<gene>
    <name evidence="1" type="ORF">BaRGS_00022376</name>
</gene>
<dbReference type="Proteomes" id="UP001519460">
    <property type="component" value="Unassembled WGS sequence"/>
</dbReference>
<evidence type="ECO:0000313" key="2">
    <source>
        <dbReference type="Proteomes" id="UP001519460"/>
    </source>
</evidence>
<keyword evidence="2" id="KW-1185">Reference proteome</keyword>
<organism evidence="1 2">
    <name type="scientific">Batillaria attramentaria</name>
    <dbReference type="NCBI Taxonomy" id="370345"/>
    <lineage>
        <taxon>Eukaryota</taxon>
        <taxon>Metazoa</taxon>
        <taxon>Spiralia</taxon>
        <taxon>Lophotrochozoa</taxon>
        <taxon>Mollusca</taxon>
        <taxon>Gastropoda</taxon>
        <taxon>Caenogastropoda</taxon>
        <taxon>Sorbeoconcha</taxon>
        <taxon>Cerithioidea</taxon>
        <taxon>Batillariidae</taxon>
        <taxon>Batillaria</taxon>
    </lineage>
</organism>
<proteinExistence type="predicted"/>
<accession>A0ABD0KGL6</accession>
<reference evidence="1 2" key="1">
    <citation type="journal article" date="2023" name="Sci. Data">
        <title>Genome assembly of the Korean intertidal mud-creeper Batillaria attramentaria.</title>
        <authorList>
            <person name="Patra A.K."/>
            <person name="Ho P.T."/>
            <person name="Jun S."/>
            <person name="Lee S.J."/>
            <person name="Kim Y."/>
            <person name="Won Y.J."/>
        </authorList>
    </citation>
    <scope>NUCLEOTIDE SEQUENCE [LARGE SCALE GENOMIC DNA]</scope>
    <source>
        <strain evidence="1">Wonlab-2016</strain>
    </source>
</reference>
<sequence length="159" mass="17873">MTPQHLSHLAQKTHPKKAHRHRYITDLRLRKYSIRFETSLVPALSSATFTYRSGLRTEAGAFQNSAVTDKDRFQSINALKRAPVADDRCVSPPELTEKSVATATQTTRQSRMAGVCRGQDRLATYPFFHQFHGSSATYFMHLRVSTVTTVSDYAGCSAY</sequence>
<dbReference type="EMBL" id="JACVVK020000180">
    <property type="protein sequence ID" value="KAK7486328.1"/>
    <property type="molecule type" value="Genomic_DNA"/>
</dbReference>